<feature type="transmembrane region" description="Helical" evidence="2">
    <location>
        <begin position="248"/>
        <end position="268"/>
    </location>
</feature>
<feature type="compositionally biased region" description="Pro residues" evidence="1">
    <location>
        <begin position="756"/>
        <end position="786"/>
    </location>
</feature>
<feature type="transmembrane region" description="Helical" evidence="2">
    <location>
        <begin position="325"/>
        <end position="348"/>
    </location>
</feature>
<keyword evidence="4" id="KW-1185">Reference proteome</keyword>
<feature type="transmembrane region" description="Helical" evidence="2">
    <location>
        <begin position="97"/>
        <end position="119"/>
    </location>
</feature>
<feature type="transmembrane region" description="Helical" evidence="2">
    <location>
        <begin position="482"/>
        <end position="504"/>
    </location>
</feature>
<accession>A0ABU2LCX2</accession>
<feature type="transmembrane region" description="Helical" evidence="2">
    <location>
        <begin position="218"/>
        <end position="236"/>
    </location>
</feature>
<evidence type="ECO:0000256" key="2">
    <source>
        <dbReference type="SAM" id="Phobius"/>
    </source>
</evidence>
<evidence type="ECO:0008006" key="5">
    <source>
        <dbReference type="Google" id="ProtNLM"/>
    </source>
</evidence>
<feature type="transmembrane region" description="Helical" evidence="2">
    <location>
        <begin position="516"/>
        <end position="540"/>
    </location>
</feature>
<dbReference type="EMBL" id="JAVREN010000037">
    <property type="protein sequence ID" value="MDT0309415.1"/>
    <property type="molecule type" value="Genomic_DNA"/>
</dbReference>
<keyword evidence="2" id="KW-0472">Membrane</keyword>
<evidence type="ECO:0000313" key="3">
    <source>
        <dbReference type="EMBL" id="MDT0309415.1"/>
    </source>
</evidence>
<feature type="transmembrane region" description="Helical" evidence="2">
    <location>
        <begin position="156"/>
        <end position="173"/>
    </location>
</feature>
<gene>
    <name evidence="3" type="ORF">RM780_20985</name>
</gene>
<evidence type="ECO:0000256" key="1">
    <source>
        <dbReference type="SAM" id="MobiDB-lite"/>
    </source>
</evidence>
<feature type="transmembrane region" description="Helical" evidence="2">
    <location>
        <begin position="292"/>
        <end position="309"/>
    </location>
</feature>
<comment type="caution">
    <text evidence="3">The sequence shown here is derived from an EMBL/GenBank/DDBJ whole genome shotgun (WGS) entry which is preliminary data.</text>
</comment>
<dbReference type="Proteomes" id="UP001183388">
    <property type="component" value="Unassembled WGS sequence"/>
</dbReference>
<dbReference type="SUPFAM" id="SSF53474">
    <property type="entry name" value="alpha/beta-Hydrolases"/>
    <property type="match status" value="1"/>
</dbReference>
<feature type="transmembrane region" description="Helical" evidence="2">
    <location>
        <begin position="410"/>
        <end position="434"/>
    </location>
</feature>
<name>A0ABU2LCX2_9ACTN</name>
<proteinExistence type="predicted"/>
<keyword evidence="2" id="KW-0812">Transmembrane</keyword>
<feature type="region of interest" description="Disordered" evidence="1">
    <location>
        <begin position="742"/>
        <end position="786"/>
    </location>
</feature>
<feature type="transmembrane region" description="Helical" evidence="2">
    <location>
        <begin position="360"/>
        <end position="384"/>
    </location>
</feature>
<reference evidence="4" key="1">
    <citation type="submission" date="2023-07" db="EMBL/GenBank/DDBJ databases">
        <title>30 novel species of actinomycetes from the DSMZ collection.</title>
        <authorList>
            <person name="Nouioui I."/>
        </authorList>
    </citation>
    <scope>NUCLEOTIDE SEQUENCE [LARGE SCALE GENOMIC DNA]</scope>
    <source>
        <strain evidence="4">DSM 44917</strain>
    </source>
</reference>
<sequence>MLQDVRTTRVTGDATAGIHRRTDDLEDRAWPEAGDPDGAGPAGREPLREAYCWSQLTSGNGTRALWLLLLPFMLANLAHWMRPAAAAPARAHRRYDLLVRLTALSLTVLLAAGACAVSLDLVAWQCAGSSACASGTGWLDPFAPGGGWWAQPGRRLALAALVPAGLLLLLWWLSRRTWSAYESASPPPRPRADAGEDALLSLPGFWYGRGIVARLRSAHTAAGLLTVAAALLAAGWDRDRGPDGSGPLAAAGLLLAVLTGAGLAVLLAQQSQHGRTEEVMDERPEPALSRALPRYAAAVLVAAAVHAAWSRPEWETVGRYPGAQAFFAVLLLVQGALAVAVGLAALGLHRRTPRGERGALAGLGGACVALMACGLGGVLTGGVAQRVADWLDPTSAPGEPGALIAGPPLVLSWVASGIPLLLAVLLGLAAAGLVTARRRGRRLESGVRAAYPGEDCPAEPERSRRIAGAVALAGLTDEAPALIGWISGACLALGLGAVAGAATGDSPSRAAEGAPAPLAAVADACQGLGSWLMGAAVLLLMATGRRAYRDASARRTTGILWDVGTFWPRAAHPFAPPCYAERAVPDLSWRMATWTRVTGGRLVVSAHSQGSVLAAAAVWQLDAEARERIALLTHGSPLARLYGRWFPAFFGPAALRALHRDVPCWRNLWRATDPIGGPASGPGDEGPCVDRGPLADPVAYGRTDRHPLPEPICGHSDYAADPAFAEERTALLRALVPDWPLAVPRQGLPEGRPRPGENPPPGDPAAPGEFPPPGDPAAPGPAVPAG</sequence>
<organism evidence="3 4">
    <name type="scientific">Streptomyces boetiae</name>
    <dbReference type="NCBI Taxonomy" id="3075541"/>
    <lineage>
        <taxon>Bacteria</taxon>
        <taxon>Bacillati</taxon>
        <taxon>Actinomycetota</taxon>
        <taxon>Actinomycetes</taxon>
        <taxon>Kitasatosporales</taxon>
        <taxon>Streptomycetaceae</taxon>
        <taxon>Streptomyces</taxon>
    </lineage>
</organism>
<feature type="region of interest" description="Disordered" evidence="1">
    <location>
        <begin position="676"/>
        <end position="707"/>
    </location>
</feature>
<protein>
    <recommendedName>
        <fullName evidence="5">Integral membrane protein</fullName>
    </recommendedName>
</protein>
<dbReference type="InterPro" id="IPR029058">
    <property type="entry name" value="AB_hydrolase_fold"/>
</dbReference>
<keyword evidence="2" id="KW-1133">Transmembrane helix</keyword>
<evidence type="ECO:0000313" key="4">
    <source>
        <dbReference type="Proteomes" id="UP001183388"/>
    </source>
</evidence>